<name>A0A077DE16_9BURK</name>
<dbReference type="KEGG" id="bpsi:IX83_07010"/>
<proteinExistence type="predicted"/>
<dbReference type="HOGENOM" id="CLU_1902577_0_0_4"/>
<evidence type="ECO:0000313" key="2">
    <source>
        <dbReference type="EMBL" id="AIL33090.1"/>
    </source>
</evidence>
<protein>
    <submittedName>
        <fullName evidence="2">Uncharacterized protein</fullName>
    </submittedName>
</protein>
<dbReference type="EMBL" id="CP009238">
    <property type="protein sequence ID" value="AIL33090.1"/>
    <property type="molecule type" value="Genomic_DNA"/>
</dbReference>
<dbReference type="AlphaFoldDB" id="A0A077DE16"/>
<keyword evidence="3" id="KW-1185">Reference proteome</keyword>
<dbReference type="RefSeq" id="WP_038500639.1">
    <property type="nucleotide sequence ID" value="NZ_AFWK01000090.1"/>
</dbReference>
<reference evidence="2 3" key="1">
    <citation type="journal article" date="2014" name="BMC Genomics">
        <title>A genomic perspective on a new bacterial genus and species from the Alcaligenaceae family, Basilea psittacipulmonis.</title>
        <authorList>
            <person name="Whiteson K.L."/>
            <person name="Hernandez D."/>
            <person name="Lazarevic V."/>
            <person name="Gaia N."/>
            <person name="Farinelli L."/>
            <person name="Francois P."/>
            <person name="Pilo P."/>
            <person name="Frey J."/>
            <person name="Schrenzel J."/>
        </authorList>
    </citation>
    <scope>NUCLEOTIDE SEQUENCE [LARGE SCALE GENOMIC DNA]</scope>
    <source>
        <strain evidence="2 3">DSM 24701</strain>
    </source>
</reference>
<feature type="transmembrane region" description="Helical" evidence="1">
    <location>
        <begin position="12"/>
        <end position="34"/>
    </location>
</feature>
<keyword evidence="1" id="KW-1133">Transmembrane helix</keyword>
<sequence length="133" mass="14939">MWWKNALTLFNFVKNNATVVYAIVAVVSYMGGYFNGTAHQKDKAVLESLDRYQKEVLKIHQVTSELSARLTELNQHNKESVSNYEKISIKNPLDSHCATIPAERVQSLQQAITKANATLRGSRTMPNSATVKK</sequence>
<keyword evidence="1" id="KW-0812">Transmembrane</keyword>
<accession>A0A077DE16</accession>
<evidence type="ECO:0000256" key="1">
    <source>
        <dbReference type="SAM" id="Phobius"/>
    </source>
</evidence>
<evidence type="ECO:0000313" key="3">
    <source>
        <dbReference type="Proteomes" id="UP000028945"/>
    </source>
</evidence>
<gene>
    <name evidence="2" type="ORF">IX83_07010</name>
</gene>
<dbReference type="Proteomes" id="UP000028945">
    <property type="component" value="Chromosome"/>
</dbReference>
<keyword evidence="1" id="KW-0472">Membrane</keyword>
<organism evidence="2 3">
    <name type="scientific">Basilea psittacipulmonis DSM 24701</name>
    <dbReference type="NCBI Taxonomy" id="1072685"/>
    <lineage>
        <taxon>Bacteria</taxon>
        <taxon>Pseudomonadati</taxon>
        <taxon>Pseudomonadota</taxon>
        <taxon>Betaproteobacteria</taxon>
        <taxon>Burkholderiales</taxon>
        <taxon>Alcaligenaceae</taxon>
        <taxon>Basilea</taxon>
    </lineage>
</organism>